<dbReference type="InterPro" id="IPR052019">
    <property type="entry name" value="F420H2_bilvrd_red/Heme_oxyg"/>
</dbReference>
<dbReference type="NCBIfam" id="TIGR04023">
    <property type="entry name" value="PPOX_MSMEG_5819"/>
    <property type="match status" value="1"/>
</dbReference>
<keyword evidence="1" id="KW-0560">Oxidoreductase</keyword>
<dbReference type="AlphaFoldDB" id="A0A101JPK1"/>
<proteinExistence type="predicted"/>
<dbReference type="PANTHER" id="PTHR35176">
    <property type="entry name" value="HEME OXYGENASE HI_0854-RELATED"/>
    <property type="match status" value="1"/>
</dbReference>
<dbReference type="GO" id="GO:0016627">
    <property type="term" value="F:oxidoreductase activity, acting on the CH-CH group of donors"/>
    <property type="evidence" value="ECO:0007669"/>
    <property type="project" value="TreeGrafter"/>
</dbReference>
<dbReference type="OrthoDB" id="3693562at2"/>
<organism evidence="3 4">
    <name type="scientific">Streptomyces regalis</name>
    <dbReference type="NCBI Taxonomy" id="68262"/>
    <lineage>
        <taxon>Bacteria</taxon>
        <taxon>Bacillati</taxon>
        <taxon>Actinomycetota</taxon>
        <taxon>Actinomycetes</taxon>
        <taxon>Kitasatosporales</taxon>
        <taxon>Streptomycetaceae</taxon>
        <taxon>Streptomyces</taxon>
    </lineage>
</organism>
<name>A0A101JPK1_9ACTN</name>
<comment type="caution">
    <text evidence="3">The sequence shown here is derived from an EMBL/GenBank/DDBJ whole genome shotgun (WGS) entry which is preliminary data.</text>
</comment>
<reference evidence="4" key="1">
    <citation type="submission" date="2015-10" db="EMBL/GenBank/DDBJ databases">
        <authorList>
            <person name="Ju K.-S."/>
            <person name="Doroghazi J.R."/>
            <person name="Metcalf W.W."/>
        </authorList>
    </citation>
    <scope>NUCLEOTIDE SEQUENCE [LARGE SCALE GENOMIC DNA]</scope>
    <source>
        <strain evidence="4">NRRL 3151</strain>
    </source>
</reference>
<dbReference type="InterPro" id="IPR024031">
    <property type="entry name" value="MSMEG_5819/OxyR"/>
</dbReference>
<dbReference type="Gene3D" id="2.30.110.10">
    <property type="entry name" value="Electron Transport, Fmn-binding Protein, Chain A"/>
    <property type="match status" value="1"/>
</dbReference>
<dbReference type="GO" id="GO:0005829">
    <property type="term" value="C:cytosol"/>
    <property type="evidence" value="ECO:0007669"/>
    <property type="project" value="TreeGrafter"/>
</dbReference>
<protein>
    <submittedName>
        <fullName evidence="3">Pyridoxamine 5'-phosphate oxidase</fullName>
    </submittedName>
</protein>
<evidence type="ECO:0000256" key="1">
    <source>
        <dbReference type="ARBA" id="ARBA00023002"/>
    </source>
</evidence>
<evidence type="ECO:0000313" key="3">
    <source>
        <dbReference type="EMBL" id="KUL30604.1"/>
    </source>
</evidence>
<dbReference type="Proteomes" id="UP000053923">
    <property type="component" value="Unassembled WGS sequence"/>
</dbReference>
<dbReference type="Pfam" id="PF01243">
    <property type="entry name" value="PNPOx_N"/>
    <property type="match status" value="1"/>
</dbReference>
<accession>A0A101JPK1</accession>
<dbReference type="InterPro" id="IPR012349">
    <property type="entry name" value="Split_barrel_FMN-bd"/>
</dbReference>
<dbReference type="InterPro" id="IPR011576">
    <property type="entry name" value="Pyridox_Oxase_N"/>
</dbReference>
<evidence type="ECO:0000313" key="4">
    <source>
        <dbReference type="Proteomes" id="UP000053923"/>
    </source>
</evidence>
<dbReference type="FunFam" id="2.30.110.10:FF:000038">
    <property type="entry name" value="PPOX class F420-dependent oxidoreductase"/>
    <property type="match status" value="1"/>
</dbReference>
<dbReference type="EMBL" id="LLZG01000288">
    <property type="protein sequence ID" value="KUL30604.1"/>
    <property type="molecule type" value="Genomic_DNA"/>
</dbReference>
<dbReference type="GO" id="GO:0070967">
    <property type="term" value="F:coenzyme F420 binding"/>
    <property type="evidence" value="ECO:0007669"/>
    <property type="project" value="TreeGrafter"/>
</dbReference>
<keyword evidence="4" id="KW-1185">Reference proteome</keyword>
<dbReference type="RefSeq" id="WP_062705805.1">
    <property type="nucleotide sequence ID" value="NZ_LLZG01000288.1"/>
</dbReference>
<dbReference type="SUPFAM" id="SSF50475">
    <property type="entry name" value="FMN-binding split barrel"/>
    <property type="match status" value="1"/>
</dbReference>
<feature type="domain" description="Pyridoxamine 5'-phosphate oxidase N-terminal" evidence="2">
    <location>
        <begin position="9"/>
        <end position="102"/>
    </location>
</feature>
<sequence>MPFTPDELEYYASQNLGRLATVAADGQPQVNPVSFTINTETGTIDIGGHNLTASKKFRNVGKNDQVAFVVDDLISTQPWNVRGIEVRGRAEALTDAQPPHPYFGTAMIRIHPKRIITWGLGEDTAQRGRNV</sequence>
<dbReference type="PANTHER" id="PTHR35176:SF6">
    <property type="entry name" value="HEME OXYGENASE HI_0854-RELATED"/>
    <property type="match status" value="1"/>
</dbReference>
<gene>
    <name evidence="3" type="ORF">ADL12_26300</name>
</gene>
<evidence type="ECO:0000259" key="2">
    <source>
        <dbReference type="Pfam" id="PF01243"/>
    </source>
</evidence>